<proteinExistence type="predicted"/>
<evidence type="ECO:0000256" key="1">
    <source>
        <dbReference type="SAM" id="MobiDB-lite"/>
    </source>
</evidence>
<accession>A0A151Z972</accession>
<sequence>MESEFSNLIKENNNNINSDDEKEEEYIKQKQIEIDSIQQHYSTEEELLLFEIKNTKNLIEKLESSNIELALAYQDDPDPEYESAITENLAIIDKRNKTLKHLQTLLLQKQDSMYL</sequence>
<dbReference type="OrthoDB" id="548474at2759"/>
<feature type="compositionally biased region" description="Low complexity" evidence="1">
    <location>
        <begin position="1"/>
        <end position="17"/>
    </location>
</feature>
<comment type="caution">
    <text evidence="2">The sequence shown here is derived from an EMBL/GenBank/DDBJ whole genome shotgun (WGS) entry which is preliminary data.</text>
</comment>
<dbReference type="InParanoid" id="A0A151Z972"/>
<dbReference type="EMBL" id="LODT01000037">
    <property type="protein sequence ID" value="KYQ90501.1"/>
    <property type="molecule type" value="Genomic_DNA"/>
</dbReference>
<keyword evidence="3" id="KW-1185">Reference proteome</keyword>
<name>A0A151Z972_TIELA</name>
<gene>
    <name evidence="2" type="ORF">DLAC_09128</name>
</gene>
<reference evidence="2 3" key="1">
    <citation type="submission" date="2015-12" db="EMBL/GenBank/DDBJ databases">
        <title>Dictyostelia acquired genes for synthesis and detection of signals that induce cell-type specialization by lateral gene transfer from prokaryotes.</title>
        <authorList>
            <person name="Gloeckner G."/>
            <person name="Schaap P."/>
        </authorList>
    </citation>
    <scope>NUCLEOTIDE SEQUENCE [LARGE SCALE GENOMIC DNA]</scope>
    <source>
        <strain evidence="2 3">TK</strain>
    </source>
</reference>
<dbReference type="AlphaFoldDB" id="A0A151Z972"/>
<organism evidence="2 3">
    <name type="scientific">Tieghemostelium lacteum</name>
    <name type="common">Slime mold</name>
    <name type="synonym">Dictyostelium lacteum</name>
    <dbReference type="NCBI Taxonomy" id="361077"/>
    <lineage>
        <taxon>Eukaryota</taxon>
        <taxon>Amoebozoa</taxon>
        <taxon>Evosea</taxon>
        <taxon>Eumycetozoa</taxon>
        <taxon>Dictyostelia</taxon>
        <taxon>Dictyosteliales</taxon>
        <taxon>Raperosteliaceae</taxon>
        <taxon>Tieghemostelium</taxon>
    </lineage>
</organism>
<feature type="region of interest" description="Disordered" evidence="1">
    <location>
        <begin position="1"/>
        <end position="22"/>
    </location>
</feature>
<protein>
    <submittedName>
        <fullName evidence="2">Uncharacterized protein</fullName>
    </submittedName>
</protein>
<dbReference type="Proteomes" id="UP000076078">
    <property type="component" value="Unassembled WGS sequence"/>
</dbReference>
<evidence type="ECO:0000313" key="2">
    <source>
        <dbReference type="EMBL" id="KYQ90501.1"/>
    </source>
</evidence>
<evidence type="ECO:0000313" key="3">
    <source>
        <dbReference type="Proteomes" id="UP000076078"/>
    </source>
</evidence>